<dbReference type="PANTHER" id="PTHR33734">
    <property type="entry name" value="LYSM DOMAIN-CONTAINING GPI-ANCHORED PROTEIN 2"/>
    <property type="match status" value="1"/>
</dbReference>
<dbReference type="RefSeq" id="WP_143380984.1">
    <property type="nucleotide sequence ID" value="NZ_CP041637.1"/>
</dbReference>
<feature type="signal peptide" evidence="1">
    <location>
        <begin position="1"/>
        <end position="20"/>
    </location>
</feature>
<sequence>MKKFLVVFALLLVVTNNVFAQNYKTHKVKQGEKIEDIAKEYMITVNDIYAINPNAKNGLRANMVLIIPNTKVQAELNTVKELTGYKQHRVKRKETLYGIAKDYKVSADEIKKANVFLYSEPLKKGTKIRIPVFESKQVLEEVATVVDLTKPYAVLPKEGKWRVAYKFGITVEDLEALNPEMEDVLKVGDTIKVPNIPNTNEKVVDEAYDYYEVQPKEGFYRLKVKLGLERVELETLNPQLINSDLKAGMVLRIPKTKNSDVIGIISKHRLKVTNLSHSTFNPETKHIAILMPFKLNQVSLDSIQVAMNQVRKDGYLNFALEFQTGVLMALDSLKALGVSVKVDVYDTENKTSTISSLINQHNFQDLDAVIGPLSQESVEFTAQQLHVYNVPVISPVTKKVTLNSNVFQSRPSEDLLKQKVLNYFKSRDSLVNTILIFDSKSESQNEVLKTAFPEGHIVRSRKDKDGKEAHYVRQEDIVKYLKPGKNVVFLETEVSGFASNVIGTLNALNSDKTQIVLATTDLNSAFENSEVSNRHLSNLHFHFASISKSFDDEINNGFLKSYTDTYGVTPDKIAVRGFDLTMDVVLRLATSTDLYNSTIDAPLTEYIENKFEYKKTPFGGYYNNTVYLLEYNDLKIVEVKN</sequence>
<dbReference type="KEGG" id="fop:FNB79_08905"/>
<evidence type="ECO:0000259" key="2">
    <source>
        <dbReference type="PROSITE" id="PS51782"/>
    </source>
</evidence>
<evidence type="ECO:0000313" key="3">
    <source>
        <dbReference type="EMBL" id="QDO94094.1"/>
    </source>
</evidence>
<protein>
    <submittedName>
        <fullName evidence="3">LysM peptidoglycan-binding domain-containing protein</fullName>
    </submittedName>
</protein>
<dbReference type="GO" id="GO:0008932">
    <property type="term" value="F:lytic endotransglycosylase activity"/>
    <property type="evidence" value="ECO:0007669"/>
    <property type="project" value="TreeGrafter"/>
</dbReference>
<keyword evidence="4" id="KW-1185">Reference proteome</keyword>
<feature type="chain" id="PRO_5021947015" evidence="1">
    <location>
        <begin position="21"/>
        <end position="641"/>
    </location>
</feature>
<dbReference type="AlphaFoldDB" id="A0A516GRE2"/>
<evidence type="ECO:0000256" key="1">
    <source>
        <dbReference type="SAM" id="SignalP"/>
    </source>
</evidence>
<keyword evidence="1" id="KW-0732">Signal</keyword>
<proteinExistence type="predicted"/>
<dbReference type="Gene3D" id="3.40.50.2300">
    <property type="match status" value="2"/>
</dbReference>
<dbReference type="InterPro" id="IPR018392">
    <property type="entry name" value="LysM"/>
</dbReference>
<dbReference type="Proteomes" id="UP000319209">
    <property type="component" value="Chromosome"/>
</dbReference>
<dbReference type="OrthoDB" id="2149800at2"/>
<dbReference type="SUPFAM" id="SSF53822">
    <property type="entry name" value="Periplasmic binding protein-like I"/>
    <property type="match status" value="1"/>
</dbReference>
<dbReference type="PANTHER" id="PTHR33734:SF22">
    <property type="entry name" value="MEMBRANE-BOUND LYTIC MUREIN TRANSGLYCOSYLASE D"/>
    <property type="match status" value="1"/>
</dbReference>
<accession>A0A516GRE2</accession>
<feature type="domain" description="LysM" evidence="2">
    <location>
        <begin position="24"/>
        <end position="67"/>
    </location>
</feature>
<dbReference type="CDD" id="cd06268">
    <property type="entry name" value="PBP1_ABC_transporter_LIVBP-like"/>
    <property type="match status" value="1"/>
</dbReference>
<feature type="domain" description="LysM" evidence="2">
    <location>
        <begin position="86"/>
        <end position="130"/>
    </location>
</feature>
<reference evidence="3 4" key="1">
    <citation type="submission" date="2019-07" db="EMBL/GenBank/DDBJ databases">
        <title>Genome sequencing for Formosa sp. PS13.</title>
        <authorList>
            <person name="Park S.-J."/>
        </authorList>
    </citation>
    <scope>NUCLEOTIDE SEQUENCE [LARGE SCALE GENOMIC DNA]</scope>
    <source>
        <strain evidence="3 4">PS13</strain>
    </source>
</reference>
<organism evidence="3 4">
    <name type="scientific">Formosa sediminum</name>
    <dbReference type="NCBI Taxonomy" id="2594004"/>
    <lineage>
        <taxon>Bacteria</taxon>
        <taxon>Pseudomonadati</taxon>
        <taxon>Bacteroidota</taxon>
        <taxon>Flavobacteriia</taxon>
        <taxon>Flavobacteriales</taxon>
        <taxon>Flavobacteriaceae</taxon>
        <taxon>Formosa</taxon>
    </lineage>
</organism>
<dbReference type="EMBL" id="CP041637">
    <property type="protein sequence ID" value="QDO94094.1"/>
    <property type="molecule type" value="Genomic_DNA"/>
</dbReference>
<gene>
    <name evidence="3" type="ORF">FNB79_08905</name>
</gene>
<feature type="domain" description="LysM" evidence="2">
    <location>
        <begin position="150"/>
        <end position="193"/>
    </location>
</feature>
<dbReference type="Gene3D" id="3.10.350.10">
    <property type="entry name" value="LysM domain"/>
    <property type="match status" value="3"/>
</dbReference>
<dbReference type="InterPro" id="IPR028082">
    <property type="entry name" value="Peripla_BP_I"/>
</dbReference>
<evidence type="ECO:0000313" key="4">
    <source>
        <dbReference type="Proteomes" id="UP000319209"/>
    </source>
</evidence>
<dbReference type="SMART" id="SM00257">
    <property type="entry name" value="LysM"/>
    <property type="match status" value="4"/>
</dbReference>
<dbReference type="Pfam" id="PF01476">
    <property type="entry name" value="LysM"/>
    <property type="match status" value="3"/>
</dbReference>
<name>A0A516GRE2_9FLAO</name>
<dbReference type="InterPro" id="IPR036779">
    <property type="entry name" value="LysM_dom_sf"/>
</dbReference>
<dbReference type="CDD" id="cd00118">
    <property type="entry name" value="LysM"/>
    <property type="match status" value="2"/>
</dbReference>
<dbReference type="SUPFAM" id="SSF54106">
    <property type="entry name" value="LysM domain"/>
    <property type="match status" value="3"/>
</dbReference>
<dbReference type="PROSITE" id="PS51782">
    <property type="entry name" value="LYSM"/>
    <property type="match status" value="3"/>
</dbReference>